<accession>A0A180G3N1</accession>
<gene>
    <name evidence="2" type="ORF">PTTG_03055</name>
</gene>
<dbReference type="EnsemblFungi" id="PTTG_03055-t43_1">
    <property type="protein sequence ID" value="PTTG_03055-t43_1-p1"/>
    <property type="gene ID" value="PTTG_03055"/>
</dbReference>
<reference evidence="3" key="4">
    <citation type="submission" date="2025-05" db="UniProtKB">
        <authorList>
            <consortium name="EnsemblFungi"/>
        </authorList>
    </citation>
    <scope>IDENTIFICATION</scope>
    <source>
        <strain evidence="3">isolate 1-1 / race 1 (BBBD)</strain>
    </source>
</reference>
<reference evidence="2" key="2">
    <citation type="submission" date="2016-05" db="EMBL/GenBank/DDBJ databases">
        <title>Comparative analysis highlights variable genome content of wheat rusts and divergence of the mating loci.</title>
        <authorList>
            <person name="Cuomo C.A."/>
            <person name="Bakkeren G."/>
            <person name="Szabo L."/>
            <person name="Khalil H."/>
            <person name="Joly D."/>
            <person name="Goldberg J."/>
            <person name="Young S."/>
            <person name="Zeng Q."/>
            <person name="Fellers J."/>
        </authorList>
    </citation>
    <scope>NUCLEOTIDE SEQUENCE [LARGE SCALE GENOMIC DNA]</scope>
    <source>
        <strain evidence="2">1-1 BBBD Race 1</strain>
    </source>
</reference>
<evidence type="ECO:0000313" key="3">
    <source>
        <dbReference type="EnsemblFungi" id="PTTG_03055-t43_1-p1"/>
    </source>
</evidence>
<dbReference type="Proteomes" id="UP000005240">
    <property type="component" value="Unassembled WGS sequence"/>
</dbReference>
<sequence length="159" mass="17780">MTNSSMGPGSRRESHKLATPSTFTFWVLIWLTSLFLKNVQCMLDPDPAQTWLAAVDDLFHLGNSPWPESAPSPHGVDPRPPPGSDPRHDDPLVFDNSLWPGSHQATDSGYLHDMLPHFAYSPRPASHPILSSTNPRPPPVKRERQNDLDEAETAVRKRM</sequence>
<reference evidence="3 4" key="3">
    <citation type="journal article" date="2017" name="G3 (Bethesda)">
        <title>Comparative analysis highlights variable genome content of wheat rusts and divergence of the mating loci.</title>
        <authorList>
            <person name="Cuomo C.A."/>
            <person name="Bakkeren G."/>
            <person name="Khalil H.B."/>
            <person name="Panwar V."/>
            <person name="Joly D."/>
            <person name="Linning R."/>
            <person name="Sakthikumar S."/>
            <person name="Song X."/>
            <person name="Adiconis X."/>
            <person name="Fan L."/>
            <person name="Goldberg J.M."/>
            <person name="Levin J.Z."/>
            <person name="Young S."/>
            <person name="Zeng Q."/>
            <person name="Anikster Y."/>
            <person name="Bruce M."/>
            <person name="Wang M."/>
            <person name="Yin C."/>
            <person name="McCallum B."/>
            <person name="Szabo L.J."/>
            <person name="Hulbert S."/>
            <person name="Chen X."/>
            <person name="Fellers J.P."/>
        </authorList>
    </citation>
    <scope>NUCLEOTIDE SEQUENCE</scope>
    <source>
        <strain evidence="3">isolate 1-1 / race 1 (BBBD)</strain>
        <strain evidence="4">Isolate 1-1 / race 1 (BBBD)</strain>
    </source>
</reference>
<reference evidence="2" key="1">
    <citation type="submission" date="2009-11" db="EMBL/GenBank/DDBJ databases">
        <authorList>
            <consortium name="The Broad Institute Genome Sequencing Platform"/>
            <person name="Ward D."/>
            <person name="Feldgarden M."/>
            <person name="Earl A."/>
            <person name="Young S.K."/>
            <person name="Zeng Q."/>
            <person name="Koehrsen M."/>
            <person name="Alvarado L."/>
            <person name="Berlin A."/>
            <person name="Bochicchio J."/>
            <person name="Borenstein D."/>
            <person name="Chapman S.B."/>
            <person name="Chen Z."/>
            <person name="Engels R."/>
            <person name="Freedman E."/>
            <person name="Gellesch M."/>
            <person name="Goldberg J."/>
            <person name="Griggs A."/>
            <person name="Gujja S."/>
            <person name="Heilman E."/>
            <person name="Heiman D."/>
            <person name="Hepburn T."/>
            <person name="Howarth C."/>
            <person name="Jen D."/>
            <person name="Larson L."/>
            <person name="Lewis B."/>
            <person name="Mehta T."/>
            <person name="Park D."/>
            <person name="Pearson M."/>
            <person name="Roberts A."/>
            <person name="Saif S."/>
            <person name="Shea T."/>
            <person name="Shenoy N."/>
            <person name="Sisk P."/>
            <person name="Stolte C."/>
            <person name="Sykes S."/>
            <person name="Thomson T."/>
            <person name="Walk T."/>
            <person name="White J."/>
            <person name="Yandava C."/>
            <person name="Izard J."/>
            <person name="Baranova O.V."/>
            <person name="Blanton J.M."/>
            <person name="Tanner A.C."/>
            <person name="Dewhirst F.E."/>
            <person name="Haas B."/>
            <person name="Nusbaum C."/>
            <person name="Birren B."/>
        </authorList>
    </citation>
    <scope>NUCLEOTIDE SEQUENCE [LARGE SCALE GENOMIC DNA]</scope>
    <source>
        <strain evidence="2">1-1 BBBD Race 1</strain>
    </source>
</reference>
<evidence type="ECO:0000256" key="1">
    <source>
        <dbReference type="SAM" id="MobiDB-lite"/>
    </source>
</evidence>
<dbReference type="AlphaFoldDB" id="A0A180G3N1"/>
<name>A0A180G3N1_PUCT1</name>
<evidence type="ECO:0000313" key="4">
    <source>
        <dbReference type="Proteomes" id="UP000005240"/>
    </source>
</evidence>
<dbReference type="VEuPathDB" id="FungiDB:PTTG_03055"/>
<feature type="region of interest" description="Disordered" evidence="1">
    <location>
        <begin position="124"/>
        <end position="159"/>
    </location>
</feature>
<feature type="region of interest" description="Disordered" evidence="1">
    <location>
        <begin position="62"/>
        <end position="100"/>
    </location>
</feature>
<keyword evidence="4" id="KW-1185">Reference proteome</keyword>
<feature type="non-terminal residue" evidence="2">
    <location>
        <position position="159"/>
    </location>
</feature>
<organism evidence="2">
    <name type="scientific">Puccinia triticina (isolate 1-1 / race 1 (BBBD))</name>
    <name type="common">Brown leaf rust fungus</name>
    <dbReference type="NCBI Taxonomy" id="630390"/>
    <lineage>
        <taxon>Eukaryota</taxon>
        <taxon>Fungi</taxon>
        <taxon>Dikarya</taxon>
        <taxon>Basidiomycota</taxon>
        <taxon>Pucciniomycotina</taxon>
        <taxon>Pucciniomycetes</taxon>
        <taxon>Pucciniales</taxon>
        <taxon>Pucciniaceae</taxon>
        <taxon>Puccinia</taxon>
    </lineage>
</organism>
<protein>
    <submittedName>
        <fullName evidence="2 3">Uncharacterized protein</fullName>
    </submittedName>
</protein>
<evidence type="ECO:0000313" key="2">
    <source>
        <dbReference type="EMBL" id="OAV87210.1"/>
    </source>
</evidence>
<proteinExistence type="predicted"/>
<dbReference type="EMBL" id="ADAS02000527">
    <property type="protein sequence ID" value="OAV87210.1"/>
    <property type="molecule type" value="Genomic_DNA"/>
</dbReference>